<evidence type="ECO:0000256" key="1">
    <source>
        <dbReference type="ARBA" id="ARBA00004651"/>
    </source>
</evidence>
<evidence type="ECO:0000313" key="9">
    <source>
        <dbReference type="EMBL" id="NKE43625.1"/>
    </source>
</evidence>
<comment type="similarity">
    <text evidence="2 7">Belongs to the MgtC/SapB family.</text>
</comment>
<dbReference type="PRINTS" id="PR01837">
    <property type="entry name" value="MGTCSAPBPROT"/>
</dbReference>
<organism evidence="9 10">
    <name type="scientific">Falsiroseomonas frigidaquae</name>
    <dbReference type="NCBI Taxonomy" id="487318"/>
    <lineage>
        <taxon>Bacteria</taxon>
        <taxon>Pseudomonadati</taxon>
        <taxon>Pseudomonadota</taxon>
        <taxon>Alphaproteobacteria</taxon>
        <taxon>Acetobacterales</taxon>
        <taxon>Roseomonadaceae</taxon>
        <taxon>Falsiroseomonas</taxon>
    </lineage>
</organism>
<protein>
    <recommendedName>
        <fullName evidence="7">Protein MgtC</fullName>
    </recommendedName>
</protein>
<dbReference type="Proteomes" id="UP000765160">
    <property type="component" value="Unassembled WGS sequence"/>
</dbReference>
<keyword evidence="6 7" id="KW-0472">Membrane</keyword>
<keyword evidence="4 7" id="KW-0812">Transmembrane</keyword>
<name>A0ABX1EW12_9PROT</name>
<reference evidence="9 10" key="1">
    <citation type="submission" date="2020-03" db="EMBL/GenBank/DDBJ databases">
        <title>Roseomonas selenitidurans sp. nov. isolated from soil.</title>
        <authorList>
            <person name="Liu H."/>
        </authorList>
    </citation>
    <scope>NUCLEOTIDE SEQUENCE [LARGE SCALE GENOMIC DNA]</scope>
    <source>
        <strain evidence="9 10">JCM 15073</strain>
    </source>
</reference>
<dbReference type="PANTHER" id="PTHR33778">
    <property type="entry name" value="PROTEIN MGTC"/>
    <property type="match status" value="1"/>
</dbReference>
<comment type="caution">
    <text evidence="9">The sequence shown here is derived from an EMBL/GenBank/DDBJ whole genome shotgun (WGS) entry which is preliminary data.</text>
</comment>
<feature type="transmembrane region" description="Helical" evidence="7">
    <location>
        <begin position="77"/>
        <end position="97"/>
    </location>
</feature>
<keyword evidence="5 7" id="KW-1133">Transmembrane helix</keyword>
<evidence type="ECO:0000256" key="6">
    <source>
        <dbReference type="ARBA" id="ARBA00023136"/>
    </source>
</evidence>
<dbReference type="InterPro" id="IPR049177">
    <property type="entry name" value="MgtC_SapB_SrpB_YhiD_N"/>
</dbReference>
<feature type="transmembrane region" description="Helical" evidence="7">
    <location>
        <begin position="47"/>
        <end position="65"/>
    </location>
</feature>
<evidence type="ECO:0000256" key="2">
    <source>
        <dbReference type="ARBA" id="ARBA00009298"/>
    </source>
</evidence>
<proteinExistence type="inferred from homology"/>
<dbReference type="Pfam" id="PF02308">
    <property type="entry name" value="MgtC"/>
    <property type="match status" value="1"/>
</dbReference>
<evidence type="ECO:0000313" key="10">
    <source>
        <dbReference type="Proteomes" id="UP000765160"/>
    </source>
</evidence>
<accession>A0ABX1EW12</accession>
<dbReference type="PANTHER" id="PTHR33778:SF1">
    <property type="entry name" value="MAGNESIUM TRANSPORTER YHID-RELATED"/>
    <property type="match status" value="1"/>
</dbReference>
<evidence type="ECO:0000256" key="4">
    <source>
        <dbReference type="ARBA" id="ARBA00022692"/>
    </source>
</evidence>
<feature type="transmembrane region" description="Helical" evidence="7">
    <location>
        <begin position="117"/>
        <end position="144"/>
    </location>
</feature>
<keyword evidence="10" id="KW-1185">Reference proteome</keyword>
<comment type="subcellular location">
    <subcellularLocation>
        <location evidence="7">Cell inner membrane</location>
        <topology evidence="7">Multi-pass membrane protein</topology>
    </subcellularLocation>
    <subcellularLocation>
        <location evidence="1">Cell membrane</location>
        <topology evidence="1">Multi-pass membrane protein</topology>
    </subcellularLocation>
</comment>
<gene>
    <name evidence="9" type="ORF">HB662_02475</name>
</gene>
<keyword evidence="7" id="KW-0997">Cell inner membrane</keyword>
<evidence type="ECO:0000256" key="5">
    <source>
        <dbReference type="ARBA" id="ARBA00022989"/>
    </source>
</evidence>
<evidence type="ECO:0000256" key="3">
    <source>
        <dbReference type="ARBA" id="ARBA00022475"/>
    </source>
</evidence>
<dbReference type="RefSeq" id="WP_168046777.1">
    <property type="nucleotide sequence ID" value="NZ_JAATJR010000001.1"/>
</dbReference>
<sequence>MTLMQGWLPDALRDLVPAYGPNIRDLGFAYMLAFIIGWNRERESNSAGLRTFPLVAIASCGFVQASEEMMGNNPEATARIIEGVITGIGFIGAGAILKGGAEIRGTATAASIWATGAIGAAVALGSYHVAVTICLFTAVTLYVLTPLKPKDDTEPGAGEG</sequence>
<dbReference type="EMBL" id="JAAVTX010000001">
    <property type="protein sequence ID" value="NKE43625.1"/>
    <property type="molecule type" value="Genomic_DNA"/>
</dbReference>
<evidence type="ECO:0000256" key="7">
    <source>
        <dbReference type="RuleBase" id="RU365041"/>
    </source>
</evidence>
<keyword evidence="3" id="KW-1003">Cell membrane</keyword>
<dbReference type="InterPro" id="IPR003416">
    <property type="entry name" value="MgtC/SapB/SrpB/YhiD_fam"/>
</dbReference>
<feature type="domain" description="MgtC/SapB/SrpB/YhiD N-terminal" evidence="8">
    <location>
        <begin position="26"/>
        <end position="148"/>
    </location>
</feature>
<evidence type="ECO:0000259" key="8">
    <source>
        <dbReference type="Pfam" id="PF02308"/>
    </source>
</evidence>